<organism evidence="2 3">
    <name type="scientific">Sphingobium algorifonticola</name>
    <dbReference type="NCBI Taxonomy" id="2008318"/>
    <lineage>
        <taxon>Bacteria</taxon>
        <taxon>Pseudomonadati</taxon>
        <taxon>Pseudomonadota</taxon>
        <taxon>Alphaproteobacteria</taxon>
        <taxon>Sphingomonadales</taxon>
        <taxon>Sphingomonadaceae</taxon>
        <taxon>Sphingobium</taxon>
    </lineage>
</organism>
<keyword evidence="3" id="KW-1185">Reference proteome</keyword>
<dbReference type="RefSeq" id="WP_127688685.1">
    <property type="nucleotide sequence ID" value="NZ_RZUL01000001.1"/>
</dbReference>
<name>A0A437JBJ8_9SPHN</name>
<feature type="domain" description="CheW-like" evidence="1">
    <location>
        <begin position="3"/>
        <end position="142"/>
    </location>
</feature>
<gene>
    <name evidence="2" type="ORF">ENE74_00460</name>
</gene>
<dbReference type="PANTHER" id="PTHR22617">
    <property type="entry name" value="CHEMOTAXIS SENSOR HISTIDINE KINASE-RELATED"/>
    <property type="match status" value="1"/>
</dbReference>
<comment type="caution">
    <text evidence="2">The sequence shown here is derived from an EMBL/GenBank/DDBJ whole genome shotgun (WGS) entry which is preliminary data.</text>
</comment>
<dbReference type="Gene3D" id="2.30.30.40">
    <property type="entry name" value="SH3 Domains"/>
    <property type="match status" value="1"/>
</dbReference>
<dbReference type="Gene3D" id="2.40.50.180">
    <property type="entry name" value="CheA-289, Domain 4"/>
    <property type="match status" value="1"/>
</dbReference>
<dbReference type="InterPro" id="IPR039315">
    <property type="entry name" value="CheW"/>
</dbReference>
<dbReference type="InterPro" id="IPR036061">
    <property type="entry name" value="CheW-like_dom_sf"/>
</dbReference>
<evidence type="ECO:0000313" key="2">
    <source>
        <dbReference type="EMBL" id="RVT43150.1"/>
    </source>
</evidence>
<evidence type="ECO:0000313" key="3">
    <source>
        <dbReference type="Proteomes" id="UP000282977"/>
    </source>
</evidence>
<dbReference type="EMBL" id="RZUL01000001">
    <property type="protein sequence ID" value="RVT43150.1"/>
    <property type="molecule type" value="Genomic_DNA"/>
</dbReference>
<dbReference type="SMART" id="SM00260">
    <property type="entry name" value="CheW"/>
    <property type="match status" value="1"/>
</dbReference>
<protein>
    <submittedName>
        <fullName evidence="2">Chemotaxis protein CheW</fullName>
    </submittedName>
</protein>
<dbReference type="Pfam" id="PF01584">
    <property type="entry name" value="CheW"/>
    <property type="match status" value="1"/>
</dbReference>
<dbReference type="PROSITE" id="PS50851">
    <property type="entry name" value="CHEW"/>
    <property type="match status" value="1"/>
</dbReference>
<dbReference type="GO" id="GO:0005829">
    <property type="term" value="C:cytosol"/>
    <property type="evidence" value="ECO:0007669"/>
    <property type="project" value="TreeGrafter"/>
</dbReference>
<accession>A0A437JBJ8</accession>
<reference evidence="2 3" key="1">
    <citation type="submission" date="2019-01" db="EMBL/GenBank/DDBJ databases">
        <authorList>
            <person name="Chen W.-M."/>
        </authorList>
    </citation>
    <scope>NUCLEOTIDE SEQUENCE [LARGE SCALE GENOMIC DNA]</scope>
    <source>
        <strain evidence="2 3">TLA-22</strain>
    </source>
</reference>
<dbReference type="PANTHER" id="PTHR22617:SF43">
    <property type="entry name" value="PROTEIN PILI"/>
    <property type="match status" value="1"/>
</dbReference>
<sequence length="146" mass="15362">MTDPLYLFARVAGTPIAVRSEDVEAVVRFADISPVPGMPRHIAGLSALRSRVLTMIDIAALIDDRSASRLQGQLAIVADISGHSYGLIVESVSDICAVQQAPLPLHSPLSPAWAPFVQAIVENEGTAHLLVSLASFIDPALTAQAA</sequence>
<evidence type="ECO:0000259" key="1">
    <source>
        <dbReference type="PROSITE" id="PS50851"/>
    </source>
</evidence>
<dbReference type="AlphaFoldDB" id="A0A437JBJ8"/>
<dbReference type="InterPro" id="IPR002545">
    <property type="entry name" value="CheW-lke_dom"/>
</dbReference>
<proteinExistence type="predicted"/>
<dbReference type="SUPFAM" id="SSF50341">
    <property type="entry name" value="CheW-like"/>
    <property type="match status" value="1"/>
</dbReference>
<dbReference type="GO" id="GO:0006935">
    <property type="term" value="P:chemotaxis"/>
    <property type="evidence" value="ECO:0007669"/>
    <property type="project" value="InterPro"/>
</dbReference>
<dbReference type="OrthoDB" id="7390823at2"/>
<dbReference type="GO" id="GO:0007165">
    <property type="term" value="P:signal transduction"/>
    <property type="evidence" value="ECO:0007669"/>
    <property type="project" value="InterPro"/>
</dbReference>
<dbReference type="Proteomes" id="UP000282977">
    <property type="component" value="Unassembled WGS sequence"/>
</dbReference>